<proteinExistence type="predicted"/>
<reference evidence="1" key="1">
    <citation type="submission" date="2021-07" db="EMBL/GenBank/DDBJ databases">
        <authorList>
            <person name="Durling M."/>
        </authorList>
    </citation>
    <scope>NUCLEOTIDE SEQUENCE</scope>
</reference>
<organism evidence="1 2">
    <name type="scientific">Hymenoscyphus fraxineus</name>
    <dbReference type="NCBI Taxonomy" id="746836"/>
    <lineage>
        <taxon>Eukaryota</taxon>
        <taxon>Fungi</taxon>
        <taxon>Dikarya</taxon>
        <taxon>Ascomycota</taxon>
        <taxon>Pezizomycotina</taxon>
        <taxon>Leotiomycetes</taxon>
        <taxon>Helotiales</taxon>
        <taxon>Helotiaceae</taxon>
        <taxon>Hymenoscyphus</taxon>
    </lineage>
</organism>
<keyword evidence="2" id="KW-1185">Reference proteome</keyword>
<dbReference type="AlphaFoldDB" id="A0A9N9KMY8"/>
<comment type="caution">
    <text evidence="1">The sequence shown here is derived from an EMBL/GenBank/DDBJ whole genome shotgun (WGS) entry which is preliminary data.</text>
</comment>
<gene>
    <name evidence="1" type="ORF">HYFRA_00002059</name>
</gene>
<dbReference type="Proteomes" id="UP000696280">
    <property type="component" value="Unassembled WGS sequence"/>
</dbReference>
<dbReference type="EMBL" id="CAJVRL010000001">
    <property type="protein sequence ID" value="CAG8948932.1"/>
    <property type="molecule type" value="Genomic_DNA"/>
</dbReference>
<sequence>MRTTNFFDDLGILLFLRPLNRLARLDMLNTIDDMGVLFVCKPLRALHRLAELIIGEEKHQRRRRARQVKRLQARTQKEKALPPIYIDHSWPPLDMEKKSSRFKILGR</sequence>
<dbReference type="OrthoDB" id="3562925at2759"/>
<evidence type="ECO:0000313" key="1">
    <source>
        <dbReference type="EMBL" id="CAG8948932.1"/>
    </source>
</evidence>
<name>A0A9N9KMY8_9HELO</name>
<accession>A0A9N9KMY8</accession>
<protein>
    <submittedName>
        <fullName evidence="1">Uncharacterized protein</fullName>
    </submittedName>
</protein>
<evidence type="ECO:0000313" key="2">
    <source>
        <dbReference type="Proteomes" id="UP000696280"/>
    </source>
</evidence>